<dbReference type="EMBL" id="NMTQ01000034">
    <property type="protein sequence ID" value="PDX58113.1"/>
    <property type="molecule type" value="Genomic_DNA"/>
</dbReference>
<dbReference type="Proteomes" id="UP000220752">
    <property type="component" value="Unassembled WGS sequence"/>
</dbReference>
<evidence type="ECO:0000256" key="1">
    <source>
        <dbReference type="SAM" id="Coils"/>
    </source>
</evidence>
<evidence type="ECO:0000313" key="3">
    <source>
        <dbReference type="EMBL" id="PDX58113.1"/>
    </source>
</evidence>
<feature type="coiled-coil region" evidence="1">
    <location>
        <begin position="387"/>
        <end position="421"/>
    </location>
</feature>
<dbReference type="AlphaFoldDB" id="A0A2A6Z9R8"/>
<gene>
    <name evidence="3" type="ORF">CGS46_09245</name>
</gene>
<keyword evidence="1" id="KW-0175">Coiled coil</keyword>
<dbReference type="InterPro" id="IPR005094">
    <property type="entry name" value="Endonuclease_MobA/VirD2"/>
</dbReference>
<organism evidence="3 4">
    <name type="scientific">Faecalibacterium langellae</name>
    <dbReference type="NCBI Taxonomy" id="3435293"/>
    <lineage>
        <taxon>Bacteria</taxon>
        <taxon>Bacillati</taxon>
        <taxon>Bacillota</taxon>
        <taxon>Clostridia</taxon>
        <taxon>Eubacteriales</taxon>
        <taxon>Oscillospiraceae</taxon>
        <taxon>Faecalibacterium</taxon>
    </lineage>
</organism>
<name>A0A2A6Z9R8_9FIRM</name>
<comment type="caution">
    <text evidence="3">The sequence shown here is derived from an EMBL/GenBank/DDBJ whole genome shotgun (WGS) entry which is preliminary data.</text>
</comment>
<accession>A0A2A6Z9R8</accession>
<keyword evidence="4" id="KW-1185">Reference proteome</keyword>
<feature type="domain" description="MobA/VirD2-like nuclease" evidence="2">
    <location>
        <begin position="47"/>
        <end position="144"/>
    </location>
</feature>
<sequence length="535" mass="62586">MAVLKHIAIKNVDYSAAVCYLKYQHDERHLKPLLDENGSMMLRSEFHMNGVNCNPDTFDLECEMLNDQYRKNYRYDEVKSHHYIISFDPRDKDEHHLTGEKAQTLGLEFVKNHLPGHQALVCTHTDGHNGSGNIHVHIIINSLRKLDIEPQSYTTRSIDCKAGYKHHLTKDYLKYLQQELMNLCQRENLYQVDLLSPAQHKITEAEYWLQKRGQKELEDINEQIIADGMNPMETTFQTRKQFVRNAVSEISSSAISFEDFQSQLFEKYKIHVKENRGRYSYLHPEREKYISGRSLGTNFDKDYLLNLFEANALAAEQEEKQRQTMPDYHADPIAILFIRSDLRLVVDLQNCIKAQQSRAYAQKVKISNLQQMAKTVAYIQENGFDTRENLQTTYDSITSQMHDARQKAKDTEAQIKSVNEQIHYLGQYLSTKSTYNEFLKACFKGKFRKDHADEIEKHEKAVQILKAQNPDDSLPKMKDLKLEKERLLALKAAQYDTYTYYKDYQKELRTACANVDNILGQHHIRDHTQRTEQTL</sequence>
<evidence type="ECO:0000259" key="2">
    <source>
        <dbReference type="Pfam" id="PF03432"/>
    </source>
</evidence>
<dbReference type="Pfam" id="PF03432">
    <property type="entry name" value="Relaxase"/>
    <property type="match status" value="1"/>
</dbReference>
<reference evidence="3 4" key="1">
    <citation type="journal article" date="2017" name="Front. Microbiol.">
        <title>New Insights into the Diversity of the Genus Faecalibacterium.</title>
        <authorList>
            <person name="Benevides L."/>
            <person name="Burman S."/>
            <person name="Martin R."/>
            <person name="Robert V."/>
            <person name="Thomas M."/>
            <person name="Miquel S."/>
            <person name="Chain F."/>
            <person name="Sokol H."/>
            <person name="Bermudez-Humaran L.G."/>
            <person name="Morrison M."/>
            <person name="Langella P."/>
            <person name="Azevedo V.A."/>
            <person name="Chatel J.M."/>
            <person name="Soares S."/>
        </authorList>
    </citation>
    <scope>NUCLEOTIDE SEQUENCE [LARGE SCALE GENOMIC DNA]</scope>
    <source>
        <strain evidence="4">CNCM I-4540</strain>
    </source>
</reference>
<protein>
    <submittedName>
        <fullName evidence="3">Rlx protein</fullName>
    </submittedName>
</protein>
<evidence type="ECO:0000313" key="4">
    <source>
        <dbReference type="Proteomes" id="UP000220752"/>
    </source>
</evidence>
<proteinExistence type="predicted"/>